<keyword evidence="6" id="KW-1185">Reference proteome</keyword>
<dbReference type="Pfam" id="PF13302">
    <property type="entry name" value="Acetyltransf_3"/>
    <property type="match status" value="1"/>
</dbReference>
<sequence>MNFQYETERLNIRILSSDFAGKTLEFHKNNRSTFEKYDGEKPENFYTLPYQKSLLQCEYQMMLQQKAVRFWLFEKEHPDHIIGTMSIQHISRGIFQSCVIGYKMDAAYRDMGYMTEALHFLISFIFTELKLHRIEAYVNPDNNASIHLLKKLEFTAEGIAHGSAWIQGVWQDHLRFALMSGPKS</sequence>
<keyword evidence="1 5" id="KW-0808">Transferase</keyword>
<dbReference type="InterPro" id="IPR000182">
    <property type="entry name" value="GNAT_dom"/>
</dbReference>
<comment type="caution">
    <text evidence="5">The sequence shown here is derived from an EMBL/GenBank/DDBJ whole genome shotgun (WGS) entry which is preliminary data.</text>
</comment>
<name>A0ABV1HED0_9FIRM</name>
<protein>
    <submittedName>
        <fullName evidence="5">GNAT family protein</fullName>
        <ecNumber evidence="5">2.-.-.-</ecNumber>
    </submittedName>
</protein>
<dbReference type="PROSITE" id="PS51186">
    <property type="entry name" value="GNAT"/>
    <property type="match status" value="1"/>
</dbReference>
<dbReference type="SUPFAM" id="SSF55729">
    <property type="entry name" value="Acyl-CoA N-acyltransferases (Nat)"/>
    <property type="match status" value="1"/>
</dbReference>
<evidence type="ECO:0000313" key="6">
    <source>
        <dbReference type="Proteomes" id="UP001454489"/>
    </source>
</evidence>
<gene>
    <name evidence="5" type="ORF">WMO43_09350</name>
</gene>
<dbReference type="Proteomes" id="UP001454489">
    <property type="component" value="Unassembled WGS sequence"/>
</dbReference>
<proteinExistence type="inferred from homology"/>
<evidence type="ECO:0000256" key="3">
    <source>
        <dbReference type="ARBA" id="ARBA00038502"/>
    </source>
</evidence>
<evidence type="ECO:0000256" key="2">
    <source>
        <dbReference type="ARBA" id="ARBA00023315"/>
    </source>
</evidence>
<dbReference type="InterPro" id="IPR051531">
    <property type="entry name" value="N-acetyltransferase"/>
</dbReference>
<feature type="domain" description="N-acetyltransferase" evidence="4">
    <location>
        <begin position="10"/>
        <end position="181"/>
    </location>
</feature>
<evidence type="ECO:0000256" key="1">
    <source>
        <dbReference type="ARBA" id="ARBA00022679"/>
    </source>
</evidence>
<keyword evidence="2" id="KW-0012">Acyltransferase</keyword>
<accession>A0ABV1HED0</accession>
<dbReference type="PANTHER" id="PTHR43792:SF8">
    <property type="entry name" value="[RIBOSOMAL PROTEIN US5]-ALANINE N-ACETYLTRANSFERASE"/>
    <property type="match status" value="1"/>
</dbReference>
<dbReference type="GO" id="GO:0016740">
    <property type="term" value="F:transferase activity"/>
    <property type="evidence" value="ECO:0007669"/>
    <property type="project" value="UniProtKB-KW"/>
</dbReference>
<evidence type="ECO:0000259" key="4">
    <source>
        <dbReference type="PROSITE" id="PS51186"/>
    </source>
</evidence>
<dbReference type="EMBL" id="JBBMEX010000009">
    <property type="protein sequence ID" value="MEQ2558072.1"/>
    <property type="molecule type" value="Genomic_DNA"/>
</dbReference>
<dbReference type="PANTHER" id="PTHR43792">
    <property type="entry name" value="GNAT FAMILY, PUTATIVE (AFU_ORTHOLOGUE AFUA_3G00765)-RELATED-RELATED"/>
    <property type="match status" value="1"/>
</dbReference>
<dbReference type="RefSeq" id="WP_353530986.1">
    <property type="nucleotide sequence ID" value="NZ_JBBMEX010000009.1"/>
</dbReference>
<comment type="similarity">
    <text evidence="3">Belongs to the acetyltransferase family. RimJ subfamily.</text>
</comment>
<dbReference type="InterPro" id="IPR016181">
    <property type="entry name" value="Acyl_CoA_acyltransferase"/>
</dbReference>
<dbReference type="Gene3D" id="3.40.630.30">
    <property type="match status" value="1"/>
</dbReference>
<evidence type="ECO:0000313" key="5">
    <source>
        <dbReference type="EMBL" id="MEQ2558072.1"/>
    </source>
</evidence>
<dbReference type="EC" id="2.-.-.-" evidence="5"/>
<organism evidence="5 6">
    <name type="scientific">Maccoyibacter intestinihominis</name>
    <dbReference type="NCBI Taxonomy" id="3133499"/>
    <lineage>
        <taxon>Bacteria</taxon>
        <taxon>Bacillati</taxon>
        <taxon>Bacillota</taxon>
        <taxon>Clostridia</taxon>
        <taxon>Lachnospirales</taxon>
        <taxon>Lachnospiraceae</taxon>
        <taxon>Maccoyibacter</taxon>
    </lineage>
</organism>
<reference evidence="5 6" key="1">
    <citation type="submission" date="2024-03" db="EMBL/GenBank/DDBJ databases">
        <title>Human intestinal bacterial collection.</title>
        <authorList>
            <person name="Pauvert C."/>
            <person name="Hitch T.C.A."/>
            <person name="Clavel T."/>
        </authorList>
    </citation>
    <scope>NUCLEOTIDE SEQUENCE [LARGE SCALE GENOMIC DNA]</scope>
    <source>
        <strain evidence="5 6">CLA-AA-H185</strain>
    </source>
</reference>